<dbReference type="SMART" id="SM00471">
    <property type="entry name" value="HDc"/>
    <property type="match status" value="1"/>
</dbReference>
<proteinExistence type="predicted"/>
<accession>A0ABM1TH90</accession>
<evidence type="ECO:0000256" key="2">
    <source>
        <dbReference type="ARBA" id="ARBA00022801"/>
    </source>
</evidence>
<dbReference type="InterPro" id="IPR023088">
    <property type="entry name" value="PDEase"/>
</dbReference>
<dbReference type="RefSeq" id="XP_022255246.1">
    <property type="nucleotide sequence ID" value="XM_022399538.1"/>
</dbReference>
<dbReference type="Gene3D" id="1.10.1300.10">
    <property type="entry name" value="3'5'-cyclic nucleotide phosphodiesterase, catalytic domain"/>
    <property type="match status" value="1"/>
</dbReference>
<reference evidence="5" key="1">
    <citation type="submission" date="2025-08" db="UniProtKB">
        <authorList>
            <consortium name="RefSeq"/>
        </authorList>
    </citation>
    <scope>IDENTIFICATION</scope>
    <source>
        <tissue evidence="5">Muscle</tissue>
    </source>
</reference>
<keyword evidence="2" id="KW-0378">Hydrolase</keyword>
<dbReference type="PROSITE" id="PS00126">
    <property type="entry name" value="PDEASE_I_1"/>
    <property type="match status" value="1"/>
</dbReference>
<keyword evidence="1" id="KW-0479">Metal-binding</keyword>
<protein>
    <submittedName>
        <fullName evidence="5">cAMP-specific 3',5'-cyclic phosphodiesterase 7B-like</fullName>
    </submittedName>
</protein>
<dbReference type="CDD" id="cd00077">
    <property type="entry name" value="HDc"/>
    <property type="match status" value="1"/>
</dbReference>
<dbReference type="Pfam" id="PF00233">
    <property type="entry name" value="PDEase_I"/>
    <property type="match status" value="1"/>
</dbReference>
<dbReference type="InterPro" id="IPR023174">
    <property type="entry name" value="PDEase_CS"/>
</dbReference>
<dbReference type="PROSITE" id="PS51845">
    <property type="entry name" value="PDEASE_I_2"/>
    <property type="match status" value="1"/>
</dbReference>
<dbReference type="PANTHER" id="PTHR11347">
    <property type="entry name" value="CYCLIC NUCLEOTIDE PHOSPHODIESTERASE"/>
    <property type="match status" value="1"/>
</dbReference>
<feature type="non-terminal residue" evidence="5">
    <location>
        <position position="1"/>
    </location>
</feature>
<gene>
    <name evidence="5" type="primary">LOC106470902</name>
</gene>
<evidence type="ECO:0000313" key="5">
    <source>
        <dbReference type="RefSeq" id="XP_022255246.1"/>
    </source>
</evidence>
<dbReference type="GeneID" id="106470902"/>
<dbReference type="InterPro" id="IPR003607">
    <property type="entry name" value="HD/PDEase_dom"/>
</dbReference>
<keyword evidence="4" id="KW-1185">Reference proteome</keyword>
<dbReference type="InterPro" id="IPR002073">
    <property type="entry name" value="PDEase_catalytic_dom"/>
</dbReference>
<name>A0ABM1TH90_LIMPO</name>
<dbReference type="PRINTS" id="PR00387">
    <property type="entry name" value="PDIESTERASE1"/>
</dbReference>
<evidence type="ECO:0000256" key="1">
    <source>
        <dbReference type="ARBA" id="ARBA00022723"/>
    </source>
</evidence>
<evidence type="ECO:0000313" key="4">
    <source>
        <dbReference type="Proteomes" id="UP000694941"/>
    </source>
</evidence>
<dbReference type="InterPro" id="IPR036971">
    <property type="entry name" value="PDEase_catalytic_dom_sf"/>
</dbReference>
<dbReference type="SUPFAM" id="SSF109604">
    <property type="entry name" value="HD-domain/PDEase-like"/>
    <property type="match status" value="1"/>
</dbReference>
<dbReference type="Proteomes" id="UP000694941">
    <property type="component" value="Unplaced"/>
</dbReference>
<evidence type="ECO:0000259" key="3">
    <source>
        <dbReference type="PROSITE" id="PS51845"/>
    </source>
</evidence>
<organism evidence="4 5">
    <name type="scientific">Limulus polyphemus</name>
    <name type="common">Atlantic horseshoe crab</name>
    <dbReference type="NCBI Taxonomy" id="6850"/>
    <lineage>
        <taxon>Eukaryota</taxon>
        <taxon>Metazoa</taxon>
        <taxon>Ecdysozoa</taxon>
        <taxon>Arthropoda</taxon>
        <taxon>Chelicerata</taxon>
        <taxon>Merostomata</taxon>
        <taxon>Xiphosura</taxon>
        <taxon>Limulidae</taxon>
        <taxon>Limulus</taxon>
    </lineage>
</organism>
<sequence length="342" mass="39327">FSDFETQNSRRRLSEEDTSLLEALNASGKERPLAAKPFRTLQRHRVRFPVTKPEIQQVHILDDSYNGFIQYLLSSCWKWNFNAFSLDVATGGRSVSVLLLHLFHHYGFTKKFHLDALKILHCFTLVESGYHRDNPYHNAVHAADVTQALHCFLQEETISKYLDPVEIMACLIAAVCHDLDHPGFTQPFLLATSNHLAVLYKNFSVLETHHWRMAVSCLRESKLLDHLEKDVCVEIERSIQSLILSTDLSLQQDFLLKFKKSMDEISVDLTKKEKRHFVLQVALKCADLCNPCRPWPISKQWSYQVCEELYKQGQFRKCPCSASGVFCLRGNTALGLETQLRG</sequence>
<feature type="domain" description="PDEase" evidence="3">
    <location>
        <begin position="61"/>
        <end position="342"/>
    </location>
</feature>